<dbReference type="AlphaFoldDB" id="A0A3B0RMZ3"/>
<name>A0A3B0RMZ3_9ZZZZ</name>
<feature type="domain" description="PhoD-like phosphatase metallophosphatase" evidence="1">
    <location>
        <begin position="142"/>
        <end position="533"/>
    </location>
</feature>
<dbReference type="InterPro" id="IPR032093">
    <property type="entry name" value="PhoD_N"/>
</dbReference>
<dbReference type="InterPro" id="IPR029052">
    <property type="entry name" value="Metallo-depent_PP-like"/>
</dbReference>
<gene>
    <name evidence="3" type="ORF">MNBD_ALPHA06-2033</name>
</gene>
<proteinExistence type="predicted"/>
<evidence type="ECO:0000259" key="2">
    <source>
        <dbReference type="Pfam" id="PF16655"/>
    </source>
</evidence>
<organism evidence="3">
    <name type="scientific">hydrothermal vent metagenome</name>
    <dbReference type="NCBI Taxonomy" id="652676"/>
    <lineage>
        <taxon>unclassified sequences</taxon>
        <taxon>metagenomes</taxon>
        <taxon>ecological metagenomes</taxon>
    </lineage>
</organism>
<evidence type="ECO:0000259" key="1">
    <source>
        <dbReference type="Pfam" id="PF09423"/>
    </source>
</evidence>
<dbReference type="PANTHER" id="PTHR43606">
    <property type="entry name" value="PHOSPHATASE, PUTATIVE (AFU_ORTHOLOGUE AFUA_6G08710)-RELATED"/>
    <property type="match status" value="1"/>
</dbReference>
<dbReference type="InterPro" id="IPR038607">
    <property type="entry name" value="PhoD-like_sf"/>
</dbReference>
<dbReference type="InterPro" id="IPR052900">
    <property type="entry name" value="Phospholipid_Metab_Enz"/>
</dbReference>
<evidence type="ECO:0008006" key="4">
    <source>
        <dbReference type="Google" id="ProtNLM"/>
    </source>
</evidence>
<dbReference type="Pfam" id="PF16655">
    <property type="entry name" value="PhoD_N"/>
    <property type="match status" value="1"/>
</dbReference>
<dbReference type="CDD" id="cd07389">
    <property type="entry name" value="MPP_PhoD"/>
    <property type="match status" value="1"/>
</dbReference>
<dbReference type="PANTHER" id="PTHR43606:SF2">
    <property type="entry name" value="ALKALINE PHOSPHATASE FAMILY PROTEIN (AFU_ORTHOLOGUE AFUA_5G03860)"/>
    <property type="match status" value="1"/>
</dbReference>
<dbReference type="InterPro" id="IPR006311">
    <property type="entry name" value="TAT_signal"/>
</dbReference>
<dbReference type="SUPFAM" id="SSF56300">
    <property type="entry name" value="Metallo-dependent phosphatases"/>
    <property type="match status" value="1"/>
</dbReference>
<reference evidence="3" key="1">
    <citation type="submission" date="2018-06" db="EMBL/GenBank/DDBJ databases">
        <authorList>
            <person name="Zhirakovskaya E."/>
        </authorList>
    </citation>
    <scope>NUCLEOTIDE SEQUENCE</scope>
</reference>
<protein>
    <recommendedName>
        <fullName evidence="4">Phosphodiesterase/alkaline phosphatase D</fullName>
    </recommendedName>
</protein>
<evidence type="ECO:0000313" key="3">
    <source>
        <dbReference type="EMBL" id="VAV89578.1"/>
    </source>
</evidence>
<feature type="domain" description="Phospholipase D N-terminal" evidence="2">
    <location>
        <begin position="46"/>
        <end position="131"/>
    </location>
</feature>
<sequence length="562" mass="61285">MSQTKKSGWTRRAALSAGGLGVLGSASCAPKIAARAQTQTDGPFGLGIASGDPLQTRVILWTAVSGGGGEVTWQIAPDEKFEIITNSGTVPVAAGELVPVKVDVDGLVAGTVYFYRFVRDGVPSETGRTKTLPTGDVRQISLAVVSCSNHPAGYFHSYAHLAQAEPVDAVLALGDYIYEYGLGGFATDDAEALGRVPEPVHECISYADYAMRYAQYHRDPDLQAAHKVAPWIMTWDDHETANDSWNGGAQNHDPATEGNWAAREAASLRAFYDWTPSREPAQGQPRSAFWRSFDFGNLARVTMLETRLSGRSEQITFEQFPVPVDADPKDKTVQAKIRAFEQDVLGQKDRRMLGDAQAAFVAETLQSSVISGQAWQILGNQCLFAELRSPDYMAGLPKWLTWLTKRKSALYYEYFQRSRLNPLLNLDAWDGYPAARERLYDKVKAASANLLVVTGDTHDFTASTLRDQAGTKVGIELGTSGVSSPGNFSGLTAPGVNFGKLTEDHNPDILLHDTVTTGYIRMQITRDQVLADYISTSSVKLPNWSAKIGYQFAISKAGIKRV</sequence>
<dbReference type="Gene3D" id="2.60.40.380">
    <property type="entry name" value="Purple acid phosphatase-like, N-terminal"/>
    <property type="match status" value="1"/>
</dbReference>
<accession>A0A3B0RMZ3</accession>
<dbReference type="Pfam" id="PF09423">
    <property type="entry name" value="PhoD"/>
    <property type="match status" value="1"/>
</dbReference>
<dbReference type="Gene3D" id="3.60.21.70">
    <property type="entry name" value="PhoD-like phosphatase"/>
    <property type="match status" value="1"/>
</dbReference>
<dbReference type="EMBL" id="UOEE01000090">
    <property type="protein sequence ID" value="VAV89578.1"/>
    <property type="molecule type" value="Genomic_DNA"/>
</dbReference>
<dbReference type="PROSITE" id="PS51257">
    <property type="entry name" value="PROKAR_LIPOPROTEIN"/>
    <property type="match status" value="1"/>
</dbReference>
<dbReference type="InterPro" id="IPR018946">
    <property type="entry name" value="PhoD-like_MPP"/>
</dbReference>
<dbReference type="PROSITE" id="PS51318">
    <property type="entry name" value="TAT"/>
    <property type="match status" value="1"/>
</dbReference>